<comment type="function">
    <text evidence="9">Proton pump that utilizes the energy of pyrophosphate hydrolysis as the driving force for proton movement across the membrane. Generates a proton motive force.</text>
</comment>
<evidence type="ECO:0000313" key="10">
    <source>
        <dbReference type="EMBL" id="MBB4859734.1"/>
    </source>
</evidence>
<dbReference type="Pfam" id="PF03030">
    <property type="entry name" value="H_PPase"/>
    <property type="match status" value="1"/>
</dbReference>
<dbReference type="GO" id="GO:0012505">
    <property type="term" value="C:endomembrane system"/>
    <property type="evidence" value="ECO:0007669"/>
    <property type="project" value="UniProtKB-SubCell"/>
</dbReference>
<feature type="transmembrane region" description="Helical" evidence="9">
    <location>
        <begin position="294"/>
        <end position="313"/>
    </location>
</feature>
<keyword evidence="11" id="KW-1185">Reference proteome</keyword>
<sequence>MDLITFAIVLGLVAVLYGIITSRQVLGAPAGNEKMQDIAAAIQEGAKAYLGRQYTAIAIVGVLVAVVLFLTLGTLSTVAFLIGAILSGVAGFVGMNISVRANVRTAEAARTSLQGGLTLAFRSGAITGMLVAGLGLLSIAGIFWYLTGPAGLAPNARPIVDALTALAFGASLISIFARLGGGIFTKAADVGADLVGKVEAGIPEDDPRNPAVIADNVGDNVGDCAGMAADLFETYVVTIGLTMVSIALLVKAPTADLLTLMSVPLLVGGVCIVASIIGTYFVRLGSKASIMGALYKGFWVTVILSVFFIYGVFQYAFQDLNAVIGGAGFLQPATDTLTTEAALGTAARDGAEFTALDLFWCMMIGLAVTGLLVWITEYYTGTNFRPVRSIAKASETGHGTNVIQGLAISLESTALPTLVIVVAVVATYQLAGIIGVAFAATALLALAGMVVALDAYGPVTDNAGGIAEMAGLDDSVRERTDALDAVGNTTKAVTKGYAIGSAALAALVLFGAYTTDLKEFFPDVVVDFSLSNPFVIVGLLLGALLPYLFGAFGMTAVGRAAGSVVEDVREQFRSNPGIMEGTSRPNYARTVDIVTRAAIKEMIIPSLLPVLSPIAVYFIITAVAGQGQGFASLGAMLLGVIVSGLFVAISMTSGGGAWDNAKKYIEDGHHGGKGSEAHKAAVTGDTVGDPYKDTAGPAVNPMIKITNIVALLLLAVLASQG</sequence>
<protein>
    <recommendedName>
        <fullName evidence="9">K(+)-insensitive pyrophosphate-energized proton pump</fullName>
        <ecNumber evidence="9">7.1.3.1</ecNumber>
    </recommendedName>
    <alternativeName>
        <fullName evidence="9">Membrane-bound proton-translocating pyrophosphatase</fullName>
    </alternativeName>
    <alternativeName>
        <fullName evidence="9">Pyrophosphate-energized inorganic pyrophosphatase</fullName>
        <shortName evidence="9">H(+)-PPase</shortName>
    </alternativeName>
</protein>
<keyword evidence="3 9" id="KW-0812">Transmembrane</keyword>
<evidence type="ECO:0000256" key="5">
    <source>
        <dbReference type="ARBA" id="ARBA00022967"/>
    </source>
</evidence>
<comment type="subcellular location">
    <subcellularLocation>
        <location evidence="9">Cell membrane</location>
        <topology evidence="9">Multi-pass membrane protein</topology>
    </subcellularLocation>
    <subcellularLocation>
        <location evidence="1">Endomembrane system</location>
        <topology evidence="1">Multi-pass membrane protein</topology>
    </subcellularLocation>
</comment>
<keyword evidence="9" id="KW-0375">Hydrogen ion transport</keyword>
<keyword evidence="7 9" id="KW-0406">Ion transport</keyword>
<comment type="caution">
    <text evidence="9">Lacks conserved residue(s) required for the propagation of feature annotation.</text>
</comment>
<evidence type="ECO:0000313" key="11">
    <source>
        <dbReference type="Proteomes" id="UP000555448"/>
    </source>
</evidence>
<keyword evidence="6 9" id="KW-1133">Transmembrane helix</keyword>
<proteinExistence type="inferred from homology"/>
<feature type="transmembrane region" description="Helical" evidence="9">
    <location>
        <begin position="496"/>
        <end position="514"/>
    </location>
</feature>
<evidence type="ECO:0000256" key="9">
    <source>
        <dbReference type="HAMAP-Rule" id="MF_01129"/>
    </source>
</evidence>
<keyword evidence="2 9" id="KW-0813">Transport</keyword>
<dbReference type="InterPro" id="IPR004131">
    <property type="entry name" value="PPase-energised_H-pump"/>
</dbReference>
<feature type="transmembrane region" description="Helical" evidence="9">
    <location>
        <begin position="78"/>
        <end position="99"/>
    </location>
</feature>
<accession>A0A7W7KCG7</accession>
<evidence type="ECO:0000256" key="6">
    <source>
        <dbReference type="ARBA" id="ARBA00022989"/>
    </source>
</evidence>
<dbReference type="PIRSF" id="PIRSF001265">
    <property type="entry name" value="H+-PPase"/>
    <property type="match status" value="1"/>
</dbReference>
<feature type="transmembrane region" description="Helical" evidence="9">
    <location>
        <begin position="235"/>
        <end position="252"/>
    </location>
</feature>
<dbReference type="GO" id="GO:0005886">
    <property type="term" value="C:plasma membrane"/>
    <property type="evidence" value="ECO:0007669"/>
    <property type="project" value="UniProtKB-SubCell"/>
</dbReference>
<keyword evidence="9" id="KW-1003">Cell membrane</keyword>
<dbReference type="GO" id="GO:0009678">
    <property type="term" value="F:diphosphate hydrolysis-driven proton transmembrane transporter activity"/>
    <property type="evidence" value="ECO:0007669"/>
    <property type="project" value="UniProtKB-UniRule"/>
</dbReference>
<feature type="transmembrane region" description="Helical" evidence="9">
    <location>
        <begin position="603"/>
        <end position="624"/>
    </location>
</feature>
<feature type="transmembrane region" description="Helical" evidence="9">
    <location>
        <begin position="401"/>
        <end position="424"/>
    </location>
</feature>
<feature type="transmembrane region" description="Helical" evidence="9">
    <location>
        <begin position="534"/>
        <end position="557"/>
    </location>
</feature>
<feature type="site" description="Determinant of potassium independence" evidence="9">
    <location>
        <position position="491"/>
    </location>
</feature>
<dbReference type="NCBIfam" id="TIGR01104">
    <property type="entry name" value="V_PPase"/>
    <property type="match status" value="1"/>
</dbReference>
<feature type="transmembrane region" description="Helical" evidence="9">
    <location>
        <begin position="258"/>
        <end position="282"/>
    </location>
</feature>
<comment type="cofactor">
    <cofactor evidence="9">
        <name>Mg(2+)</name>
        <dbReference type="ChEBI" id="CHEBI:18420"/>
    </cofactor>
</comment>
<keyword evidence="8 9" id="KW-0472">Membrane</keyword>
<dbReference type="HAMAP" id="MF_01129">
    <property type="entry name" value="PPase_energized_pump"/>
    <property type="match status" value="1"/>
</dbReference>
<dbReference type="Proteomes" id="UP000555448">
    <property type="component" value="Unassembled WGS sequence"/>
</dbReference>
<evidence type="ECO:0000256" key="3">
    <source>
        <dbReference type="ARBA" id="ARBA00022692"/>
    </source>
</evidence>
<dbReference type="NCBIfam" id="NF001951">
    <property type="entry name" value="PRK00733.1-2"/>
    <property type="match status" value="1"/>
</dbReference>
<name>A0A7W7KCG7_9SPHN</name>
<comment type="catalytic activity">
    <reaction evidence="9">
        <text>diphosphate + H2O + H(+)(in) = 2 phosphate + 2 H(+)(out)</text>
        <dbReference type="Rhea" id="RHEA:13973"/>
        <dbReference type="ChEBI" id="CHEBI:15377"/>
        <dbReference type="ChEBI" id="CHEBI:15378"/>
        <dbReference type="ChEBI" id="CHEBI:33019"/>
        <dbReference type="ChEBI" id="CHEBI:43474"/>
        <dbReference type="EC" id="7.1.3.1"/>
    </reaction>
</comment>
<keyword evidence="4 9" id="KW-0460">Magnesium</keyword>
<feature type="transmembrane region" description="Helical" evidence="9">
    <location>
        <begin position="54"/>
        <end position="72"/>
    </location>
</feature>
<evidence type="ECO:0000256" key="1">
    <source>
        <dbReference type="ARBA" id="ARBA00004127"/>
    </source>
</evidence>
<dbReference type="AlphaFoldDB" id="A0A7W7KCG7"/>
<evidence type="ECO:0000256" key="8">
    <source>
        <dbReference type="ARBA" id="ARBA00023136"/>
    </source>
</evidence>
<dbReference type="NCBIfam" id="NF001960">
    <property type="entry name" value="PRK00733.3-5"/>
    <property type="match status" value="1"/>
</dbReference>
<dbReference type="EC" id="7.1.3.1" evidence="9"/>
<dbReference type="GO" id="GO:0004427">
    <property type="term" value="F:inorganic diphosphate phosphatase activity"/>
    <property type="evidence" value="ECO:0007669"/>
    <property type="project" value="UniProtKB-UniRule"/>
</dbReference>
<organism evidence="10 11">
    <name type="scientific">Novosphingobium chloroacetimidivorans</name>
    <dbReference type="NCBI Taxonomy" id="1428314"/>
    <lineage>
        <taxon>Bacteria</taxon>
        <taxon>Pseudomonadati</taxon>
        <taxon>Pseudomonadota</taxon>
        <taxon>Alphaproteobacteria</taxon>
        <taxon>Sphingomonadales</taxon>
        <taxon>Sphingomonadaceae</taxon>
        <taxon>Novosphingobium</taxon>
    </lineage>
</organism>
<gene>
    <name evidence="9" type="primary">hppA</name>
    <name evidence="10" type="ORF">HNO88_003063</name>
</gene>
<evidence type="ECO:0000256" key="4">
    <source>
        <dbReference type="ARBA" id="ARBA00022842"/>
    </source>
</evidence>
<evidence type="ECO:0000256" key="2">
    <source>
        <dbReference type="ARBA" id="ARBA00022448"/>
    </source>
</evidence>
<reference evidence="10 11" key="1">
    <citation type="submission" date="2020-08" db="EMBL/GenBank/DDBJ databases">
        <title>Functional genomics of gut bacteria from endangered species of beetles.</title>
        <authorList>
            <person name="Carlos-Shanley C."/>
        </authorList>
    </citation>
    <scope>NUCLEOTIDE SEQUENCE [LARGE SCALE GENOMIC DNA]</scope>
    <source>
        <strain evidence="10 11">S00245</strain>
    </source>
</reference>
<feature type="transmembrane region" description="Helical" evidence="9">
    <location>
        <begin position="6"/>
        <end position="26"/>
    </location>
</feature>
<comment type="caution">
    <text evidence="10">The sequence shown here is derived from an EMBL/GenBank/DDBJ whole genome shotgun (WGS) entry which is preliminary data.</text>
</comment>
<dbReference type="RefSeq" id="WP_184247169.1">
    <property type="nucleotide sequence ID" value="NZ_JACHLR010000013.1"/>
</dbReference>
<dbReference type="EMBL" id="JACHLR010000013">
    <property type="protein sequence ID" value="MBB4859734.1"/>
    <property type="molecule type" value="Genomic_DNA"/>
</dbReference>
<dbReference type="PANTHER" id="PTHR31998">
    <property type="entry name" value="K(+)-INSENSITIVE PYROPHOSPHATE-ENERGIZED PROTON PUMP"/>
    <property type="match status" value="1"/>
</dbReference>
<keyword evidence="5 9" id="KW-1278">Translocase</keyword>
<comment type="subunit">
    <text evidence="9">Homodimer.</text>
</comment>
<keyword evidence="10" id="KW-0378">Hydrolase</keyword>
<feature type="transmembrane region" description="Helical" evidence="9">
    <location>
        <begin position="158"/>
        <end position="177"/>
    </location>
</feature>
<feature type="transmembrane region" description="Helical" evidence="9">
    <location>
        <begin position="358"/>
        <end position="380"/>
    </location>
</feature>
<feature type="transmembrane region" description="Helical" evidence="9">
    <location>
        <begin position="119"/>
        <end position="146"/>
    </location>
</feature>
<dbReference type="GO" id="GO:0000287">
    <property type="term" value="F:magnesium ion binding"/>
    <property type="evidence" value="ECO:0007669"/>
    <property type="project" value="UniProtKB-UniRule"/>
</dbReference>
<feature type="transmembrane region" description="Helical" evidence="9">
    <location>
        <begin position="430"/>
        <end position="453"/>
    </location>
</feature>
<comment type="similarity">
    <text evidence="9">Belongs to the H(+)-translocating pyrophosphatase (TC 3.A.10) family. K(+)-insensitive subfamily.</text>
</comment>
<feature type="transmembrane region" description="Helical" evidence="9">
    <location>
        <begin position="630"/>
        <end position="649"/>
    </location>
</feature>
<evidence type="ECO:0000256" key="7">
    <source>
        <dbReference type="ARBA" id="ARBA00023065"/>
    </source>
</evidence>